<evidence type="ECO:0000259" key="7">
    <source>
        <dbReference type="Pfam" id="PF12805"/>
    </source>
</evidence>
<dbReference type="AlphaFoldDB" id="A0A426VC21"/>
<feature type="region of interest" description="Disordered" evidence="5">
    <location>
        <begin position="664"/>
        <end position="690"/>
    </location>
</feature>
<dbReference type="InterPro" id="IPR032692">
    <property type="entry name" value="YccS_N"/>
</dbReference>
<keyword evidence="2 6" id="KW-0812">Transmembrane</keyword>
<comment type="subcellular location">
    <subcellularLocation>
        <location evidence="1">Membrane</location>
        <topology evidence="1">Multi-pass membrane protein</topology>
    </subcellularLocation>
</comment>
<evidence type="ECO:0000256" key="3">
    <source>
        <dbReference type="ARBA" id="ARBA00022989"/>
    </source>
</evidence>
<feature type="transmembrane region" description="Helical" evidence="6">
    <location>
        <begin position="29"/>
        <end position="58"/>
    </location>
</feature>
<evidence type="ECO:0000256" key="4">
    <source>
        <dbReference type="ARBA" id="ARBA00023136"/>
    </source>
</evidence>
<dbReference type="RefSeq" id="WP_125243306.1">
    <property type="nucleotide sequence ID" value="NZ_RSED01000007.1"/>
</dbReference>
<feature type="transmembrane region" description="Helical" evidence="6">
    <location>
        <begin position="443"/>
        <end position="460"/>
    </location>
</feature>
<feature type="domain" description="Integral membrane protein YccS N-terminal" evidence="7">
    <location>
        <begin position="71"/>
        <end position="240"/>
    </location>
</feature>
<reference evidence="9 10" key="1">
    <citation type="submission" date="2018-12" db="EMBL/GenBank/DDBJ databases">
        <title>The whole draft genome of Aquabacterium sp. SJQ9.</title>
        <authorList>
            <person name="Sun L."/>
            <person name="Gao X."/>
            <person name="Chen W."/>
            <person name="Huang K."/>
        </authorList>
    </citation>
    <scope>NUCLEOTIDE SEQUENCE [LARGE SCALE GENOMIC DNA]</scope>
    <source>
        <strain evidence="9 10">SJQ9</strain>
    </source>
</reference>
<feature type="transmembrane region" description="Helical" evidence="6">
    <location>
        <begin position="466"/>
        <end position="485"/>
    </location>
</feature>
<evidence type="ECO:0000256" key="6">
    <source>
        <dbReference type="SAM" id="Phobius"/>
    </source>
</evidence>
<gene>
    <name evidence="9" type="ORF">EIP75_10955</name>
</gene>
<accession>A0A426VC21</accession>
<proteinExistence type="predicted"/>
<name>A0A426VC21_9BURK</name>
<evidence type="ECO:0000259" key="8">
    <source>
        <dbReference type="Pfam" id="PF13515"/>
    </source>
</evidence>
<dbReference type="Pfam" id="PF13515">
    <property type="entry name" value="FUSC_2"/>
    <property type="match status" value="1"/>
</dbReference>
<evidence type="ECO:0000313" key="10">
    <source>
        <dbReference type="Proteomes" id="UP000269265"/>
    </source>
</evidence>
<dbReference type="GO" id="GO:0016020">
    <property type="term" value="C:membrane"/>
    <property type="evidence" value="ECO:0007669"/>
    <property type="project" value="UniProtKB-SubCell"/>
</dbReference>
<evidence type="ECO:0000256" key="1">
    <source>
        <dbReference type="ARBA" id="ARBA00004141"/>
    </source>
</evidence>
<dbReference type="Pfam" id="PF12805">
    <property type="entry name" value="FUSC-like"/>
    <property type="match status" value="1"/>
</dbReference>
<organism evidence="9 10">
    <name type="scientific">Aquabacterium soli</name>
    <dbReference type="NCBI Taxonomy" id="2493092"/>
    <lineage>
        <taxon>Bacteria</taxon>
        <taxon>Pseudomonadati</taxon>
        <taxon>Pseudomonadota</taxon>
        <taxon>Betaproteobacteria</taxon>
        <taxon>Burkholderiales</taxon>
        <taxon>Aquabacterium</taxon>
    </lineage>
</organism>
<dbReference type="InterPro" id="IPR049453">
    <property type="entry name" value="Memb_transporter_dom"/>
</dbReference>
<feature type="transmembrane region" description="Helical" evidence="6">
    <location>
        <begin position="93"/>
        <end position="112"/>
    </location>
</feature>
<dbReference type="Proteomes" id="UP000269265">
    <property type="component" value="Unassembled WGS sequence"/>
</dbReference>
<comment type="caution">
    <text evidence="9">The sequence shown here is derived from an EMBL/GenBank/DDBJ whole genome shotgun (WGS) entry which is preliminary data.</text>
</comment>
<sequence length="738" mass="79321">MQATQLTPVALARRLPAHLVNGLSVGAGLASITTAVALAAGLPAALTVSSGAAVVSIADTVAPPQAKTQPMLMAALAAFAVALLVALCHGHHVLMGLAVLLITFSAILWTAWGKRGGTLTFTMILSLVFQMAAFDQGHLEGAAMWTHVGWVALGCAAMAGWSLASGRVLAPRYQSLAVADSLRALARLIEAQADWLATLPHRHIQGADPEGSLLPLVRQQATIADVLQQTRDLLYSDLTRPGARRWIPGFIGIVDVRDLVLACQVDLDQWPADTPVPEALLQWGREMKDLAAHLDRTAEAAARHLPWPTLPVARDIAHTPLSDVPLALNQTLLSLLRRHAQMRLGLQRLRDAVAVPDAQPLTLDTAVLQSMRSPVDWPLANLRAVLSWRSPVLRHAARTTAAMACAYLLAHSLPWTAHPQWMLMTVAVVLRGNLEQTLARRDARVIGTLAGCLLASLLLALQPNGWVVLAVLALALSIAHAYALVDYRITSMAGAVLALLQVHVAHGHMPSLAVLERLGDTLVGAGLAWGFSYLWPAWERHQLPQLVGRLLRAEARYAHHVMGQGVQSTLGERGSHARREVYDVVWLLTQSLQRMQKEPSSQRAHLGDLETVVVRSHRLTSQIAGVRGLLLARQAEFDPAHTLRLLGQADARMGALFGEVIPLPTGPTTPANEPQASPTPLAPMDDTGAEHAPITNTALLSTEHPQSSDSALSWLARRLRQAEVDAQALVQAARAFMA</sequence>
<dbReference type="OrthoDB" id="8670769at2"/>
<feature type="transmembrane region" description="Helical" evidence="6">
    <location>
        <begin position="70"/>
        <end position="87"/>
    </location>
</feature>
<keyword evidence="3 6" id="KW-1133">Transmembrane helix</keyword>
<feature type="transmembrane region" description="Helical" evidence="6">
    <location>
        <begin position="142"/>
        <end position="164"/>
    </location>
</feature>
<evidence type="ECO:0000313" key="9">
    <source>
        <dbReference type="EMBL" id="RRS04398.1"/>
    </source>
</evidence>
<keyword evidence="4 6" id="KW-0472">Membrane</keyword>
<feature type="domain" description="Integral membrane bound transporter" evidence="8">
    <location>
        <begin position="406"/>
        <end position="529"/>
    </location>
</feature>
<evidence type="ECO:0000256" key="2">
    <source>
        <dbReference type="ARBA" id="ARBA00022692"/>
    </source>
</evidence>
<evidence type="ECO:0000256" key="5">
    <source>
        <dbReference type="SAM" id="MobiDB-lite"/>
    </source>
</evidence>
<keyword evidence="10" id="KW-1185">Reference proteome</keyword>
<dbReference type="EMBL" id="RSED01000007">
    <property type="protein sequence ID" value="RRS04398.1"/>
    <property type="molecule type" value="Genomic_DNA"/>
</dbReference>
<protein>
    <submittedName>
        <fullName evidence="9">Uncharacterized protein</fullName>
    </submittedName>
</protein>
<feature type="compositionally biased region" description="Polar residues" evidence="5">
    <location>
        <begin position="666"/>
        <end position="678"/>
    </location>
</feature>